<feature type="region of interest" description="Disordered" evidence="1">
    <location>
        <begin position="1"/>
        <end position="54"/>
    </location>
</feature>
<evidence type="ECO:0000256" key="1">
    <source>
        <dbReference type="SAM" id="MobiDB-lite"/>
    </source>
</evidence>
<organism evidence="2 3">
    <name type="scientific">Frankliniella fusca</name>
    <dbReference type="NCBI Taxonomy" id="407009"/>
    <lineage>
        <taxon>Eukaryota</taxon>
        <taxon>Metazoa</taxon>
        <taxon>Ecdysozoa</taxon>
        <taxon>Arthropoda</taxon>
        <taxon>Hexapoda</taxon>
        <taxon>Insecta</taxon>
        <taxon>Pterygota</taxon>
        <taxon>Neoptera</taxon>
        <taxon>Paraneoptera</taxon>
        <taxon>Thysanoptera</taxon>
        <taxon>Terebrantia</taxon>
        <taxon>Thripoidea</taxon>
        <taxon>Thripidae</taxon>
        <taxon>Frankliniella</taxon>
    </lineage>
</organism>
<keyword evidence="3" id="KW-1185">Reference proteome</keyword>
<feature type="compositionally biased region" description="Basic and acidic residues" evidence="1">
    <location>
        <begin position="18"/>
        <end position="37"/>
    </location>
</feature>
<dbReference type="EMBL" id="JAHWGI010000635">
    <property type="protein sequence ID" value="KAK3916880.1"/>
    <property type="molecule type" value="Genomic_DNA"/>
</dbReference>
<accession>A0AAE1LEV7</accession>
<dbReference type="Proteomes" id="UP001219518">
    <property type="component" value="Unassembled WGS sequence"/>
</dbReference>
<proteinExistence type="predicted"/>
<reference evidence="2" key="2">
    <citation type="journal article" date="2023" name="BMC Genomics">
        <title>Pest status, molecular evolution, and epigenetic factors derived from the genome assembly of Frankliniella fusca, a thysanopteran phytovirus vector.</title>
        <authorList>
            <person name="Catto M.A."/>
            <person name="Labadie P.E."/>
            <person name="Jacobson A.L."/>
            <person name="Kennedy G.G."/>
            <person name="Srinivasan R."/>
            <person name="Hunt B.G."/>
        </authorList>
    </citation>
    <scope>NUCLEOTIDE SEQUENCE</scope>
    <source>
        <strain evidence="2">PL_HMW_Pooled</strain>
    </source>
</reference>
<dbReference type="AlphaFoldDB" id="A0AAE1LEV7"/>
<gene>
    <name evidence="2" type="ORF">KUF71_006438</name>
</gene>
<comment type="caution">
    <text evidence="2">The sequence shown here is derived from an EMBL/GenBank/DDBJ whole genome shotgun (WGS) entry which is preliminary data.</text>
</comment>
<evidence type="ECO:0000313" key="2">
    <source>
        <dbReference type="EMBL" id="KAK3916880.1"/>
    </source>
</evidence>
<evidence type="ECO:0000313" key="3">
    <source>
        <dbReference type="Proteomes" id="UP001219518"/>
    </source>
</evidence>
<protein>
    <submittedName>
        <fullName evidence="2">ATP synthase subunit a</fullName>
    </submittedName>
</protein>
<sequence>MSQLLKRVASSAFGTSEDESHVKVAKSDSNEKSEVKSNEASGVDSDLGSSKSGMLKDDSDDDLFGELTDTVNREIGKACELDIGVKYELVDIYGMRIDGRFSGVGGFTREGNEKPVYIWLPKSMSRNLTEAGVLKLKSKLDCGKKAFGIYYGMKPNKYGGDSYYMEWV</sequence>
<name>A0AAE1LEV7_9NEOP</name>
<reference evidence="2" key="1">
    <citation type="submission" date="2021-07" db="EMBL/GenBank/DDBJ databases">
        <authorList>
            <person name="Catto M.A."/>
            <person name="Jacobson A."/>
            <person name="Kennedy G."/>
            <person name="Labadie P."/>
            <person name="Hunt B.G."/>
            <person name="Srinivasan R."/>
        </authorList>
    </citation>
    <scope>NUCLEOTIDE SEQUENCE</scope>
    <source>
        <strain evidence="2">PL_HMW_Pooled</strain>
        <tissue evidence="2">Head</tissue>
    </source>
</reference>